<protein>
    <submittedName>
        <fullName evidence="1">Glycosyltransferase involved in cell wall bisynthesis</fullName>
    </submittedName>
</protein>
<evidence type="ECO:0000313" key="1">
    <source>
        <dbReference type="EMBL" id="SDW99823.1"/>
    </source>
</evidence>
<dbReference type="STRING" id="1058.SAMN05421783_11230"/>
<dbReference type="OrthoDB" id="9815351at2"/>
<sequence length="431" mass="48587">MNTATIAHEKSFRLLYSTKEEFPNPRVDLTELFSGGLVARGHVIDWHMRPVARCAGGLLTLSRHENLLLTRKLSDETFVGRVGNAFFDLWHDLRLLWLPSIRRYDFIQVRDKFFGGLLGLVGAKIARTPYYYWMSFPFAEASLFRARDNSLHLTSVKRFVLLINGVLSSLFLYRIILPHADHIFVQSDRMKADVASHGIDAAKMFVVPMCINWKRISSRLLLPPSDDWAQKSPLIVYVGTLVRARRMDFLIETFAFVHRQRPDAVLVVIGDAPPSDMAILHASADRLGVAPFVKFLGFLPMEESWRYVKVAQVCVSPIRPSPMLDPGSPTKVIEYLALGKAVVANEQPDQARVLKESGAGLVVPFEVEPFARAILDLLADPSRAADMAKKGPDYVRRMRSYETLVPELEAEYLRLLPGVKGKLSAKSSLFH</sequence>
<gene>
    <name evidence="1" type="ORF">SAMN05421783_11230</name>
</gene>
<reference evidence="2" key="1">
    <citation type="submission" date="2016-10" db="EMBL/GenBank/DDBJ databases">
        <authorList>
            <person name="Varghese N."/>
            <person name="Submissions S."/>
        </authorList>
    </citation>
    <scope>NUCLEOTIDE SEQUENCE [LARGE SCALE GENOMIC DNA]</scope>
    <source>
        <strain evidence="2">DSM 217</strain>
    </source>
</reference>
<evidence type="ECO:0000313" key="2">
    <source>
        <dbReference type="Proteomes" id="UP000198816"/>
    </source>
</evidence>
<dbReference type="PANTHER" id="PTHR12526">
    <property type="entry name" value="GLYCOSYLTRANSFERASE"/>
    <property type="match status" value="1"/>
</dbReference>
<dbReference type="RefSeq" id="WP_093032877.1">
    <property type="nucleotide sequence ID" value="NZ_FNNZ01000012.1"/>
</dbReference>
<dbReference type="Pfam" id="PF13692">
    <property type="entry name" value="Glyco_trans_1_4"/>
    <property type="match status" value="1"/>
</dbReference>
<proteinExistence type="predicted"/>
<keyword evidence="1" id="KW-0808">Transferase</keyword>
<dbReference type="SUPFAM" id="SSF53756">
    <property type="entry name" value="UDP-Glycosyltransferase/glycogen phosphorylase"/>
    <property type="match status" value="1"/>
</dbReference>
<keyword evidence="2" id="KW-1185">Reference proteome</keyword>
<dbReference type="Proteomes" id="UP000198816">
    <property type="component" value="Unassembled WGS sequence"/>
</dbReference>
<dbReference type="GO" id="GO:0016740">
    <property type="term" value="F:transferase activity"/>
    <property type="evidence" value="ECO:0007669"/>
    <property type="project" value="UniProtKB-KW"/>
</dbReference>
<dbReference type="EMBL" id="FNNZ01000012">
    <property type="protein sequence ID" value="SDW99823.1"/>
    <property type="molecule type" value="Genomic_DNA"/>
</dbReference>
<dbReference type="Gene3D" id="3.40.50.2000">
    <property type="entry name" value="Glycogen Phosphorylase B"/>
    <property type="match status" value="2"/>
</dbReference>
<accession>A0A1H2Y3N2</accession>
<dbReference type="AlphaFoldDB" id="A0A1H2Y3N2"/>
<name>A0A1H2Y3N2_THIRO</name>
<organism evidence="1 2">
    <name type="scientific">Thiocapsa roseopersicina</name>
    <dbReference type="NCBI Taxonomy" id="1058"/>
    <lineage>
        <taxon>Bacteria</taxon>
        <taxon>Pseudomonadati</taxon>
        <taxon>Pseudomonadota</taxon>
        <taxon>Gammaproteobacteria</taxon>
        <taxon>Chromatiales</taxon>
        <taxon>Chromatiaceae</taxon>
        <taxon>Thiocapsa</taxon>
    </lineage>
</organism>